<evidence type="ECO:0000256" key="9">
    <source>
        <dbReference type="ARBA" id="ARBA00023136"/>
    </source>
</evidence>
<keyword evidence="11" id="KW-0807">Transducer</keyword>
<feature type="transmembrane region" description="Helical" evidence="13">
    <location>
        <begin position="382"/>
        <end position="400"/>
    </location>
</feature>
<proteinExistence type="predicted"/>
<evidence type="ECO:0000256" key="1">
    <source>
        <dbReference type="ARBA" id="ARBA00004141"/>
    </source>
</evidence>
<evidence type="ECO:0000259" key="14">
    <source>
        <dbReference type="PROSITE" id="PS50262"/>
    </source>
</evidence>
<dbReference type="InterPro" id="IPR017452">
    <property type="entry name" value="GPCR_Rhodpsn_7TM"/>
</dbReference>
<evidence type="ECO:0000256" key="13">
    <source>
        <dbReference type="SAM" id="Phobius"/>
    </source>
</evidence>
<evidence type="ECO:0000256" key="11">
    <source>
        <dbReference type="ARBA" id="ARBA00023224"/>
    </source>
</evidence>
<protein>
    <submittedName>
        <fullName evidence="16">Visual pigment-like receptor peropsin</fullName>
    </submittedName>
</protein>
<feature type="domain" description="G-protein coupled receptors family 1 profile" evidence="14">
    <location>
        <begin position="179"/>
        <end position="436"/>
    </location>
</feature>
<comment type="subcellular location">
    <subcellularLocation>
        <location evidence="1">Membrane</location>
        <topology evidence="1">Multi-pass membrane protein</topology>
    </subcellularLocation>
</comment>
<feature type="transmembrane region" description="Helical" evidence="13">
    <location>
        <begin position="244"/>
        <end position="267"/>
    </location>
</feature>
<evidence type="ECO:0000256" key="3">
    <source>
        <dbReference type="ARBA" id="ARBA00022606"/>
    </source>
</evidence>
<keyword evidence="10" id="KW-0675">Receptor</keyword>
<keyword evidence="8" id="KW-0297">G-protein coupled receptor</keyword>
<keyword evidence="5" id="KW-0681">Retinal protein</keyword>
<evidence type="ECO:0000256" key="8">
    <source>
        <dbReference type="ARBA" id="ARBA00023040"/>
    </source>
</evidence>
<feature type="transmembrane region" description="Helical" evidence="13">
    <location>
        <begin position="165"/>
        <end position="188"/>
    </location>
</feature>
<feature type="transmembrane region" description="Helical" evidence="13">
    <location>
        <begin position="279"/>
        <end position="300"/>
    </location>
</feature>
<keyword evidence="15" id="KW-1185">Reference proteome</keyword>
<dbReference type="PROSITE" id="PS00238">
    <property type="entry name" value="OPSIN"/>
    <property type="match status" value="1"/>
</dbReference>
<dbReference type="PROSITE" id="PS50262">
    <property type="entry name" value="G_PROTEIN_RECEP_F1_2"/>
    <property type="match status" value="1"/>
</dbReference>
<dbReference type="InterPro" id="IPR027430">
    <property type="entry name" value="Retinal_BS"/>
</dbReference>
<sequence>MSISDNSDSEDLELDVPHIDDEPQGSGSISPTEGPKAYLELQINSVRHAVTCSSKVLVSSIALRRHAWLRGTSLQPDVKFWIEDLPFDGEGLFHSTTDEALNAMDDSQKQAWNLGVSTSTPRHRMTVIMTDKGNASWQQQAPWRNNNITFLNRETPFTEQGETIIGFYLLALGWMSWFGNSIVIFVLYKQRAVLQPTDYLTFNLAISDASISVFGYSRGIIEIFNVFRDDGFLITSIWTCQIDGFLTFLFGLASINTLTVISVTRYIKGCHPNKVHCISNSSISVILVFIWVAAFFWSVAPVSGWGSYTDRMYGTCEIDWAKANFSAVYKAYIVSIFICCFFLPVTIMIFSYVSIINTVKSSHALSGMGDPTDRQRRTERSVTRVSIVICTAFITAWSPYAVSSMWSAYGYPVPPLTSILASLFAKSASFYNPIIYFGMSSKFRRDIFILLHCAREIKDPVKLKRFKNLRQKQELSPSQMEENYTENVQPALSPDSGVGSRSNTPPPVNRETYFGAFDTSSNNPDIECVRL</sequence>
<accession>A0ABM1KYA9</accession>
<gene>
    <name evidence="16" type="primary">LOC107120468</name>
</gene>
<feature type="transmembrane region" description="Helical" evidence="13">
    <location>
        <begin position="331"/>
        <end position="353"/>
    </location>
</feature>
<keyword evidence="6 13" id="KW-1133">Transmembrane helix</keyword>
<dbReference type="Proteomes" id="UP000694871">
    <property type="component" value="Unplaced"/>
</dbReference>
<dbReference type="GeneID" id="107120468"/>
<organism evidence="15 16">
    <name type="scientific">Gekko japonicus</name>
    <name type="common">Schlegel's Japanese gecko</name>
    <dbReference type="NCBI Taxonomy" id="146911"/>
    <lineage>
        <taxon>Eukaryota</taxon>
        <taxon>Metazoa</taxon>
        <taxon>Chordata</taxon>
        <taxon>Craniata</taxon>
        <taxon>Vertebrata</taxon>
        <taxon>Euteleostomi</taxon>
        <taxon>Lepidosauria</taxon>
        <taxon>Squamata</taxon>
        <taxon>Bifurcata</taxon>
        <taxon>Gekkota</taxon>
        <taxon>Gekkonidae</taxon>
        <taxon>Gekkoninae</taxon>
        <taxon>Gekko</taxon>
    </lineage>
</organism>
<evidence type="ECO:0000313" key="16">
    <source>
        <dbReference type="RefSeq" id="XP_015278696.1"/>
    </source>
</evidence>
<keyword evidence="9 13" id="KW-0472">Membrane</keyword>
<keyword evidence="7" id="KW-0157">Chromophore</keyword>
<dbReference type="SUPFAM" id="SSF81321">
    <property type="entry name" value="Family A G protein-coupled receptor-like"/>
    <property type="match status" value="1"/>
</dbReference>
<keyword evidence="4 13" id="KW-0812">Transmembrane</keyword>
<feature type="region of interest" description="Disordered" evidence="12">
    <location>
        <begin position="1"/>
        <end position="33"/>
    </location>
</feature>
<name>A0ABM1KYA9_GEKJA</name>
<feature type="compositionally biased region" description="Polar residues" evidence="12">
    <location>
        <begin position="474"/>
        <end position="490"/>
    </location>
</feature>
<evidence type="ECO:0000256" key="5">
    <source>
        <dbReference type="ARBA" id="ARBA00022925"/>
    </source>
</evidence>
<dbReference type="PANTHER" id="PTHR24240">
    <property type="entry name" value="OPSIN"/>
    <property type="match status" value="1"/>
</dbReference>
<evidence type="ECO:0000256" key="4">
    <source>
        <dbReference type="ARBA" id="ARBA00022692"/>
    </source>
</evidence>
<feature type="transmembrane region" description="Helical" evidence="13">
    <location>
        <begin position="200"/>
        <end position="224"/>
    </location>
</feature>
<keyword evidence="2" id="KW-0600">Photoreceptor protein</keyword>
<feature type="region of interest" description="Disordered" evidence="12">
    <location>
        <begin position="472"/>
        <end position="522"/>
    </location>
</feature>
<evidence type="ECO:0000256" key="10">
    <source>
        <dbReference type="ARBA" id="ARBA00023170"/>
    </source>
</evidence>
<feature type="transmembrane region" description="Helical" evidence="13">
    <location>
        <begin position="420"/>
        <end position="439"/>
    </location>
</feature>
<keyword evidence="3" id="KW-0716">Sensory transduction</keyword>
<dbReference type="InterPro" id="IPR000276">
    <property type="entry name" value="GPCR_Rhodpsn"/>
</dbReference>
<evidence type="ECO:0000256" key="6">
    <source>
        <dbReference type="ARBA" id="ARBA00022989"/>
    </source>
</evidence>
<dbReference type="Pfam" id="PF00001">
    <property type="entry name" value="7tm_1"/>
    <property type="match status" value="1"/>
</dbReference>
<dbReference type="CDD" id="cd15074">
    <property type="entry name" value="7tmA_Opsin5_neuropsin"/>
    <property type="match status" value="1"/>
</dbReference>
<dbReference type="InterPro" id="IPR050125">
    <property type="entry name" value="GPCR_opsins"/>
</dbReference>
<evidence type="ECO:0000256" key="7">
    <source>
        <dbReference type="ARBA" id="ARBA00022991"/>
    </source>
</evidence>
<dbReference type="PRINTS" id="PR00237">
    <property type="entry name" value="GPCRRHODOPSN"/>
</dbReference>
<evidence type="ECO:0000256" key="2">
    <source>
        <dbReference type="ARBA" id="ARBA00022543"/>
    </source>
</evidence>
<evidence type="ECO:0000313" key="15">
    <source>
        <dbReference type="Proteomes" id="UP000694871"/>
    </source>
</evidence>
<evidence type="ECO:0000256" key="12">
    <source>
        <dbReference type="SAM" id="MobiDB-lite"/>
    </source>
</evidence>
<dbReference type="RefSeq" id="XP_015278696.1">
    <property type="nucleotide sequence ID" value="XM_015423210.1"/>
</dbReference>
<reference evidence="16" key="1">
    <citation type="submission" date="2025-08" db="UniProtKB">
        <authorList>
            <consortium name="RefSeq"/>
        </authorList>
    </citation>
    <scope>IDENTIFICATION</scope>
</reference>
<dbReference type="Gene3D" id="1.20.1070.10">
    <property type="entry name" value="Rhodopsin 7-helix transmembrane proteins"/>
    <property type="match status" value="1"/>
</dbReference>